<dbReference type="AlphaFoldDB" id="X1FKA0"/>
<name>X1FKA0_9ZZZZ</name>
<feature type="non-terminal residue" evidence="1">
    <location>
        <position position="105"/>
    </location>
</feature>
<reference evidence="1" key="1">
    <citation type="journal article" date="2014" name="Front. Microbiol.">
        <title>High frequency of phylogenetically diverse reductive dehalogenase-homologous genes in deep subseafloor sedimentary metagenomes.</title>
        <authorList>
            <person name="Kawai M."/>
            <person name="Futagami T."/>
            <person name="Toyoda A."/>
            <person name="Takaki Y."/>
            <person name="Nishi S."/>
            <person name="Hori S."/>
            <person name="Arai W."/>
            <person name="Tsubouchi T."/>
            <person name="Morono Y."/>
            <person name="Uchiyama I."/>
            <person name="Ito T."/>
            <person name="Fujiyama A."/>
            <person name="Inagaki F."/>
            <person name="Takami H."/>
        </authorList>
    </citation>
    <scope>NUCLEOTIDE SEQUENCE</scope>
    <source>
        <strain evidence="1">Expedition CK06-06</strain>
    </source>
</reference>
<evidence type="ECO:0000313" key="1">
    <source>
        <dbReference type="EMBL" id="GAH32945.1"/>
    </source>
</evidence>
<gene>
    <name evidence="1" type="ORF">S03H2_17639</name>
</gene>
<sequence length="105" mass="12152">MLSEEYKEDLNKLYGKLKEQGFKVDVDGRGEINPIVKRNRKAMIDGKTGEEEAVGFIQALQPDKILEQLNSTIDFLLNGLYVEVKTCQYWVSSFRRKTRKGLFCM</sequence>
<dbReference type="EMBL" id="BARU01009114">
    <property type="protein sequence ID" value="GAH32945.1"/>
    <property type="molecule type" value="Genomic_DNA"/>
</dbReference>
<accession>X1FKA0</accession>
<protein>
    <submittedName>
        <fullName evidence="1">Uncharacterized protein</fullName>
    </submittedName>
</protein>
<organism evidence="1">
    <name type="scientific">marine sediment metagenome</name>
    <dbReference type="NCBI Taxonomy" id="412755"/>
    <lineage>
        <taxon>unclassified sequences</taxon>
        <taxon>metagenomes</taxon>
        <taxon>ecological metagenomes</taxon>
    </lineage>
</organism>
<proteinExistence type="predicted"/>
<comment type="caution">
    <text evidence="1">The sequence shown here is derived from an EMBL/GenBank/DDBJ whole genome shotgun (WGS) entry which is preliminary data.</text>
</comment>